<dbReference type="AlphaFoldDB" id="A0A173TXH8"/>
<reference evidence="1 2" key="1">
    <citation type="submission" date="2015-09" db="EMBL/GenBank/DDBJ databases">
        <authorList>
            <consortium name="Pathogen Informatics"/>
        </authorList>
    </citation>
    <scope>NUCLEOTIDE SEQUENCE [LARGE SCALE GENOMIC DNA]</scope>
    <source>
        <strain evidence="1 2">2789STDY5608868</strain>
    </source>
</reference>
<protein>
    <submittedName>
        <fullName evidence="1">Uncharacterized protein</fullName>
    </submittedName>
</protein>
<dbReference type="RefSeq" id="WP_055259216.1">
    <property type="nucleotide sequence ID" value="NZ_CYXT01000019.1"/>
</dbReference>
<accession>A0A173TXH8</accession>
<dbReference type="EMBL" id="CYXT01000019">
    <property type="protein sequence ID" value="CUN06807.1"/>
    <property type="molecule type" value="Genomic_DNA"/>
</dbReference>
<sequence length="59" mass="6435">MMINLKDVTCIQIGNVMLGIENIEKISIHDGGVWLTINGDLIQGDIETKIGNVKLIAVE</sequence>
<evidence type="ECO:0000313" key="1">
    <source>
        <dbReference type="EMBL" id="CUN06807.1"/>
    </source>
</evidence>
<evidence type="ECO:0000313" key="2">
    <source>
        <dbReference type="Proteomes" id="UP000095598"/>
    </source>
</evidence>
<organism evidence="1 2">
    <name type="scientific">Anaerostipes hadrus</name>
    <dbReference type="NCBI Taxonomy" id="649756"/>
    <lineage>
        <taxon>Bacteria</taxon>
        <taxon>Bacillati</taxon>
        <taxon>Bacillota</taxon>
        <taxon>Clostridia</taxon>
        <taxon>Lachnospirales</taxon>
        <taxon>Lachnospiraceae</taxon>
        <taxon>Anaerostipes</taxon>
    </lineage>
</organism>
<name>A0A173TXH8_ANAHA</name>
<proteinExistence type="predicted"/>
<gene>
    <name evidence="1" type="ORF">ERS852425_02416</name>
</gene>
<dbReference type="Proteomes" id="UP000095598">
    <property type="component" value="Unassembled WGS sequence"/>
</dbReference>